<protein>
    <submittedName>
        <fullName evidence="2">Uncharacterized protein</fullName>
    </submittedName>
</protein>
<dbReference type="JaponicusDB" id="SJAG_01525"/>
<evidence type="ECO:0000256" key="1">
    <source>
        <dbReference type="SAM" id="MobiDB-lite"/>
    </source>
</evidence>
<reference evidence="2 3" key="1">
    <citation type="journal article" date="2011" name="Science">
        <title>Comparative functional genomics of the fission yeasts.</title>
        <authorList>
            <person name="Rhind N."/>
            <person name="Chen Z."/>
            <person name="Yassour M."/>
            <person name="Thompson D.A."/>
            <person name="Haas B.J."/>
            <person name="Habib N."/>
            <person name="Wapinski I."/>
            <person name="Roy S."/>
            <person name="Lin M.F."/>
            <person name="Heiman D.I."/>
            <person name="Young S.K."/>
            <person name="Furuya K."/>
            <person name="Guo Y."/>
            <person name="Pidoux A."/>
            <person name="Chen H.M."/>
            <person name="Robbertse B."/>
            <person name="Goldberg J.M."/>
            <person name="Aoki K."/>
            <person name="Bayne E.H."/>
            <person name="Berlin A.M."/>
            <person name="Desjardins C.A."/>
            <person name="Dobbs E."/>
            <person name="Dukaj L."/>
            <person name="Fan L."/>
            <person name="FitzGerald M.G."/>
            <person name="French C."/>
            <person name="Gujja S."/>
            <person name="Hansen K."/>
            <person name="Keifenheim D."/>
            <person name="Levin J.Z."/>
            <person name="Mosher R.A."/>
            <person name="Mueller C.A."/>
            <person name="Pfiffner J."/>
            <person name="Priest M."/>
            <person name="Russ C."/>
            <person name="Smialowska A."/>
            <person name="Swoboda P."/>
            <person name="Sykes S.M."/>
            <person name="Vaughn M."/>
            <person name="Vengrova S."/>
            <person name="Yoder R."/>
            <person name="Zeng Q."/>
            <person name="Allshire R."/>
            <person name="Baulcombe D."/>
            <person name="Birren B.W."/>
            <person name="Brown W."/>
            <person name="Ekwall K."/>
            <person name="Kellis M."/>
            <person name="Leatherwood J."/>
            <person name="Levin H."/>
            <person name="Margalit H."/>
            <person name="Martienssen R."/>
            <person name="Nieduszynski C.A."/>
            <person name="Spatafora J.W."/>
            <person name="Friedman N."/>
            <person name="Dalgaard J.Z."/>
            <person name="Baumann P."/>
            <person name="Niki H."/>
            <person name="Regev A."/>
            <person name="Nusbaum C."/>
        </authorList>
    </citation>
    <scope>NUCLEOTIDE SEQUENCE [LARGE SCALE GENOMIC DNA]</scope>
    <source>
        <strain evidence="3">yFS275 / FY16936</strain>
    </source>
</reference>
<dbReference type="HOGENOM" id="CLU_1103325_0_0_1"/>
<dbReference type="EMBL" id="KE651168">
    <property type="protein sequence ID" value="EEB06484.2"/>
    <property type="molecule type" value="Genomic_DNA"/>
</dbReference>
<evidence type="ECO:0000313" key="2">
    <source>
        <dbReference type="EMBL" id="EEB06484.2"/>
    </source>
</evidence>
<gene>
    <name evidence="2" type="ORF">SJAG_01525</name>
</gene>
<dbReference type="Proteomes" id="UP000001744">
    <property type="component" value="Unassembled WGS sequence"/>
</dbReference>
<keyword evidence="3" id="KW-1185">Reference proteome</keyword>
<organism evidence="2 3">
    <name type="scientific">Schizosaccharomyces japonicus (strain yFS275 / FY16936)</name>
    <name type="common">Fission yeast</name>
    <dbReference type="NCBI Taxonomy" id="402676"/>
    <lineage>
        <taxon>Eukaryota</taxon>
        <taxon>Fungi</taxon>
        <taxon>Dikarya</taxon>
        <taxon>Ascomycota</taxon>
        <taxon>Taphrinomycotina</taxon>
        <taxon>Schizosaccharomycetes</taxon>
        <taxon>Schizosaccharomycetales</taxon>
        <taxon>Schizosaccharomycetaceae</taxon>
        <taxon>Schizosaccharomyces</taxon>
    </lineage>
</organism>
<dbReference type="GeneID" id="7048710"/>
<dbReference type="RefSeq" id="XP_002172777.2">
    <property type="nucleotide sequence ID" value="XM_002172741.2"/>
</dbReference>
<dbReference type="AlphaFoldDB" id="B6JY66"/>
<accession>B6JY66</accession>
<evidence type="ECO:0000313" key="3">
    <source>
        <dbReference type="Proteomes" id="UP000001744"/>
    </source>
</evidence>
<name>B6JY66_SCHJY</name>
<sequence length="252" mass="28417">MTQSINNAMKDCSLESQKDNSSLARSTRKEKLNNVINLLKVAVDMLNSLAEDDDPTVELNISAGKKNKVGDKGVNSSTSEVKSEPPKPIIAPSLKIVECEVHKQAMELVRTNDVVCKVNDYIRCWCRLSSIGDFNFITRDFVEANDIPLARGSIRMFYRYPGRKFTANSAITESLLFRFGRCVSWEKFVVIPKCDNVDIILGSTFLVEKDIVFHHHGASFGRSLLPFGFLPRHVVEKKREDEIVHAEIAYGY</sequence>
<feature type="region of interest" description="Disordered" evidence="1">
    <location>
        <begin position="1"/>
        <end position="27"/>
    </location>
</feature>
<dbReference type="VEuPathDB" id="FungiDB:SJAG_01525"/>
<proteinExistence type="predicted"/>